<sequence>MSPRRPRPRQYHGKNFLRRRKVQDRVRENSVVKTFGPLNRSLSIDLPKIVVHPGDTDAPGEELYALRQTKSSQDLSDDKSSTTEDTASGSEEQQEGNAATSSGWNNDTIRHRLLKSVARRDGDKVTLLVPLMPVYGSQGRNASDAVRSWIRTNTIDSRWNNPVMAHRYLASPFRSVGTQTDPIITITASSSSSTPCRRVSGGDGGDGDDALPSHHHDSLSRTSRWDRLVDMESTGTRSYDTHSLPEDIMIFLRFRLRDTLLFSFFSMYSSLFLLLIQRQQ</sequence>
<accession>A0A5B7FXJ9</accession>
<reference evidence="3 4" key="1">
    <citation type="submission" date="2019-05" db="EMBL/GenBank/DDBJ databases">
        <title>Another draft genome of Portunus trituberculatus and its Hox gene families provides insights of decapod evolution.</title>
        <authorList>
            <person name="Jeong J.-H."/>
            <person name="Song I."/>
            <person name="Kim S."/>
            <person name="Choi T."/>
            <person name="Kim D."/>
            <person name="Ryu S."/>
            <person name="Kim W."/>
        </authorList>
    </citation>
    <scope>NUCLEOTIDE SEQUENCE [LARGE SCALE GENOMIC DNA]</scope>
    <source>
        <tissue evidence="3">Muscle</tissue>
    </source>
</reference>
<feature type="region of interest" description="Disordered" evidence="1">
    <location>
        <begin position="1"/>
        <end position="24"/>
    </location>
</feature>
<feature type="region of interest" description="Disordered" evidence="1">
    <location>
        <begin position="188"/>
        <end position="218"/>
    </location>
</feature>
<evidence type="ECO:0000256" key="2">
    <source>
        <dbReference type="SAM" id="Phobius"/>
    </source>
</evidence>
<gene>
    <name evidence="3" type="ORF">E2C01_042822</name>
</gene>
<evidence type="ECO:0000313" key="4">
    <source>
        <dbReference type="Proteomes" id="UP000324222"/>
    </source>
</evidence>
<dbReference type="OrthoDB" id="6363113at2759"/>
<keyword evidence="4" id="KW-1185">Reference proteome</keyword>
<evidence type="ECO:0000313" key="3">
    <source>
        <dbReference type="EMBL" id="MPC49034.1"/>
    </source>
</evidence>
<feature type="compositionally biased region" description="Polar residues" evidence="1">
    <location>
        <begin position="84"/>
        <end position="105"/>
    </location>
</feature>
<feature type="compositionally biased region" description="Basic residues" evidence="1">
    <location>
        <begin position="1"/>
        <end position="22"/>
    </location>
</feature>
<protein>
    <submittedName>
        <fullName evidence="3">Uncharacterized protein</fullName>
    </submittedName>
</protein>
<dbReference type="AlphaFoldDB" id="A0A5B7FXJ9"/>
<dbReference type="EMBL" id="VSRR010008625">
    <property type="protein sequence ID" value="MPC49034.1"/>
    <property type="molecule type" value="Genomic_DNA"/>
</dbReference>
<organism evidence="3 4">
    <name type="scientific">Portunus trituberculatus</name>
    <name type="common">Swimming crab</name>
    <name type="synonym">Neptunus trituberculatus</name>
    <dbReference type="NCBI Taxonomy" id="210409"/>
    <lineage>
        <taxon>Eukaryota</taxon>
        <taxon>Metazoa</taxon>
        <taxon>Ecdysozoa</taxon>
        <taxon>Arthropoda</taxon>
        <taxon>Crustacea</taxon>
        <taxon>Multicrustacea</taxon>
        <taxon>Malacostraca</taxon>
        <taxon>Eumalacostraca</taxon>
        <taxon>Eucarida</taxon>
        <taxon>Decapoda</taxon>
        <taxon>Pleocyemata</taxon>
        <taxon>Brachyura</taxon>
        <taxon>Eubrachyura</taxon>
        <taxon>Portunoidea</taxon>
        <taxon>Portunidae</taxon>
        <taxon>Portuninae</taxon>
        <taxon>Portunus</taxon>
    </lineage>
</organism>
<keyword evidence="2" id="KW-0472">Membrane</keyword>
<evidence type="ECO:0000256" key="1">
    <source>
        <dbReference type="SAM" id="MobiDB-lite"/>
    </source>
</evidence>
<keyword evidence="2" id="KW-0812">Transmembrane</keyword>
<feature type="region of interest" description="Disordered" evidence="1">
    <location>
        <begin position="68"/>
        <end position="105"/>
    </location>
</feature>
<feature type="transmembrane region" description="Helical" evidence="2">
    <location>
        <begin position="259"/>
        <end position="276"/>
    </location>
</feature>
<name>A0A5B7FXJ9_PORTR</name>
<comment type="caution">
    <text evidence="3">The sequence shown here is derived from an EMBL/GenBank/DDBJ whole genome shotgun (WGS) entry which is preliminary data.</text>
</comment>
<proteinExistence type="predicted"/>
<dbReference type="Proteomes" id="UP000324222">
    <property type="component" value="Unassembled WGS sequence"/>
</dbReference>
<keyword evidence="2" id="KW-1133">Transmembrane helix</keyword>